<feature type="transmembrane region" description="Helical" evidence="7">
    <location>
        <begin position="253"/>
        <end position="276"/>
    </location>
</feature>
<feature type="transmembrane region" description="Helical" evidence="7">
    <location>
        <begin position="297"/>
        <end position="319"/>
    </location>
</feature>
<keyword evidence="4 7" id="KW-1133">Transmembrane helix</keyword>
<dbReference type="PANTHER" id="PTHR22950">
    <property type="entry name" value="AMINO ACID TRANSPORTER"/>
    <property type="match status" value="1"/>
</dbReference>
<feature type="transmembrane region" description="Helical" evidence="7">
    <location>
        <begin position="80"/>
        <end position="100"/>
    </location>
</feature>
<evidence type="ECO:0000256" key="1">
    <source>
        <dbReference type="ARBA" id="ARBA00004141"/>
    </source>
</evidence>
<dbReference type="RefSeq" id="XP_025351145.1">
    <property type="nucleotide sequence ID" value="XM_025490110.1"/>
</dbReference>
<sequence>MQDEENATAIDSASSNSGQAAPIGTAEGEKKTTPAAKDEAVAGDINAQPRDKTDVYSVHSGTESGEINYRSMSWQKASGLLFGEYVCLAILSFPGAFATLGMAGGILTVLLLGISTLYTSLTLHKYCLKYPHLLHIADIGKQLFGGSRIAYELTFLALVLNNTFLMGLHTLTGAEIINTLASPGSVCTVGIAILIMFVCAVGTLPRKLDNVAVMGMVSAVTMFIAIILTMAFSGAQGRQPAGIVEGEPVRITAFAPPGTTFVAGFDACLSVIFTWTGQIVYPTFISECTHPEDFHKALYAVTVAEFVLFTLCGIVVYFYAGQYTGSPAVASLDDTYKKIAFSFVLPTTIIIGIIYASTAAKMVFARIFGGTKHYASNTFVGWAGWITIVFGLWAFGWVIGEAIPFFGTLISLMSALFDGWFGFIFWAFAYFDIKKGQLWKGQSLLRKAETALNCFLIVVGAFITGPGIYATVQEILNDYAAGSVSTPFTCASNAI</sequence>
<dbReference type="Gene3D" id="1.20.1740.10">
    <property type="entry name" value="Amino acid/polyamine transporter I"/>
    <property type="match status" value="1"/>
</dbReference>
<keyword evidence="5 7" id="KW-0472">Membrane</keyword>
<evidence type="ECO:0000256" key="5">
    <source>
        <dbReference type="ARBA" id="ARBA00023136"/>
    </source>
</evidence>
<dbReference type="Proteomes" id="UP000245942">
    <property type="component" value="Unassembled WGS sequence"/>
</dbReference>
<keyword evidence="10" id="KW-1185">Reference proteome</keyword>
<feature type="transmembrane region" description="Helical" evidence="7">
    <location>
        <begin position="405"/>
        <end position="431"/>
    </location>
</feature>
<organism evidence="9 10">
    <name type="scientific">Pseudomicrostroma glucosiphilum</name>
    <dbReference type="NCBI Taxonomy" id="1684307"/>
    <lineage>
        <taxon>Eukaryota</taxon>
        <taxon>Fungi</taxon>
        <taxon>Dikarya</taxon>
        <taxon>Basidiomycota</taxon>
        <taxon>Ustilaginomycotina</taxon>
        <taxon>Exobasidiomycetes</taxon>
        <taxon>Microstromatales</taxon>
        <taxon>Microstromatales incertae sedis</taxon>
        <taxon>Pseudomicrostroma</taxon>
    </lineage>
</organism>
<name>A0A316ULA3_9BASI</name>
<feature type="compositionally biased region" description="Polar residues" evidence="6">
    <location>
        <begin position="9"/>
        <end position="19"/>
    </location>
</feature>
<evidence type="ECO:0000256" key="4">
    <source>
        <dbReference type="ARBA" id="ARBA00022989"/>
    </source>
</evidence>
<dbReference type="OrthoDB" id="294730at2759"/>
<dbReference type="Pfam" id="PF01490">
    <property type="entry name" value="Aa_trans"/>
    <property type="match status" value="1"/>
</dbReference>
<feature type="transmembrane region" description="Helical" evidence="7">
    <location>
        <begin position="379"/>
        <end position="399"/>
    </location>
</feature>
<accession>A0A316ULA3</accession>
<evidence type="ECO:0000259" key="8">
    <source>
        <dbReference type="Pfam" id="PF01490"/>
    </source>
</evidence>
<dbReference type="EMBL" id="KZ819321">
    <property type="protein sequence ID" value="PWN23985.1"/>
    <property type="molecule type" value="Genomic_DNA"/>
</dbReference>
<feature type="transmembrane region" description="Helical" evidence="7">
    <location>
        <begin position="106"/>
        <end position="128"/>
    </location>
</feature>
<feature type="transmembrane region" description="Helical" evidence="7">
    <location>
        <begin position="180"/>
        <end position="204"/>
    </location>
</feature>
<reference evidence="9 10" key="1">
    <citation type="journal article" date="2018" name="Mol. Biol. Evol.">
        <title>Broad Genomic Sampling Reveals a Smut Pathogenic Ancestry of the Fungal Clade Ustilaginomycotina.</title>
        <authorList>
            <person name="Kijpornyongpan T."/>
            <person name="Mondo S.J."/>
            <person name="Barry K."/>
            <person name="Sandor L."/>
            <person name="Lee J."/>
            <person name="Lipzen A."/>
            <person name="Pangilinan J."/>
            <person name="LaButti K."/>
            <person name="Hainaut M."/>
            <person name="Henrissat B."/>
            <person name="Grigoriev I.V."/>
            <person name="Spatafora J.W."/>
            <person name="Aime M.C."/>
        </authorList>
    </citation>
    <scope>NUCLEOTIDE SEQUENCE [LARGE SCALE GENOMIC DNA]</scope>
    <source>
        <strain evidence="9 10">MCA 4718</strain>
    </source>
</reference>
<feature type="region of interest" description="Disordered" evidence="6">
    <location>
        <begin position="1"/>
        <end position="44"/>
    </location>
</feature>
<feature type="transmembrane region" description="Helical" evidence="7">
    <location>
        <begin position="149"/>
        <end position="168"/>
    </location>
</feature>
<comment type="subcellular location">
    <subcellularLocation>
        <location evidence="1">Membrane</location>
        <topology evidence="1">Multi-pass membrane protein</topology>
    </subcellularLocation>
</comment>
<dbReference type="InterPro" id="IPR013057">
    <property type="entry name" value="AA_transpt_TM"/>
</dbReference>
<dbReference type="GO" id="GO:0016020">
    <property type="term" value="C:membrane"/>
    <property type="evidence" value="ECO:0007669"/>
    <property type="project" value="UniProtKB-SubCell"/>
</dbReference>
<dbReference type="GO" id="GO:0015179">
    <property type="term" value="F:L-amino acid transmembrane transporter activity"/>
    <property type="evidence" value="ECO:0007669"/>
    <property type="project" value="TreeGrafter"/>
</dbReference>
<feature type="compositionally biased region" description="Basic and acidic residues" evidence="6">
    <location>
        <begin position="27"/>
        <end position="40"/>
    </location>
</feature>
<protein>
    <recommendedName>
        <fullName evidence="8">Amino acid transporter transmembrane domain-containing protein</fullName>
    </recommendedName>
</protein>
<keyword evidence="3 7" id="KW-0812">Transmembrane</keyword>
<dbReference type="FunFam" id="1.20.1740.10:FF:000039">
    <property type="entry name" value="Neutral amino acid transporter (Eurofung)"/>
    <property type="match status" value="1"/>
</dbReference>
<dbReference type="AlphaFoldDB" id="A0A316ULA3"/>
<evidence type="ECO:0000256" key="6">
    <source>
        <dbReference type="SAM" id="MobiDB-lite"/>
    </source>
</evidence>
<evidence type="ECO:0000256" key="2">
    <source>
        <dbReference type="ARBA" id="ARBA00008066"/>
    </source>
</evidence>
<evidence type="ECO:0000313" key="10">
    <source>
        <dbReference type="Proteomes" id="UP000245942"/>
    </source>
</evidence>
<evidence type="ECO:0000256" key="3">
    <source>
        <dbReference type="ARBA" id="ARBA00022692"/>
    </source>
</evidence>
<feature type="transmembrane region" description="Helical" evidence="7">
    <location>
        <begin position="452"/>
        <end position="472"/>
    </location>
</feature>
<dbReference type="STRING" id="1684307.A0A316ULA3"/>
<dbReference type="PANTHER" id="PTHR22950:SF20">
    <property type="entry name" value="AMINO ACID TRANSPORTER (EUROFUNG)"/>
    <property type="match status" value="1"/>
</dbReference>
<dbReference type="GeneID" id="37011844"/>
<feature type="transmembrane region" description="Helical" evidence="7">
    <location>
        <begin position="339"/>
        <end position="358"/>
    </location>
</feature>
<evidence type="ECO:0000313" key="9">
    <source>
        <dbReference type="EMBL" id="PWN23985.1"/>
    </source>
</evidence>
<gene>
    <name evidence="9" type="ORF">BCV69DRAFT_244465</name>
</gene>
<comment type="similarity">
    <text evidence="2">Belongs to the amino acid/polyamine transporter 2 family.</text>
</comment>
<feature type="transmembrane region" description="Helical" evidence="7">
    <location>
        <begin position="211"/>
        <end position="233"/>
    </location>
</feature>
<feature type="domain" description="Amino acid transporter transmembrane" evidence="8">
    <location>
        <begin position="71"/>
        <end position="470"/>
    </location>
</feature>
<evidence type="ECO:0000256" key="7">
    <source>
        <dbReference type="SAM" id="Phobius"/>
    </source>
</evidence>
<proteinExistence type="inferred from homology"/>